<name>A0A699S7H7_TANCI</name>
<reference evidence="1" key="1">
    <citation type="journal article" date="2019" name="Sci. Rep.">
        <title>Draft genome of Tanacetum cinerariifolium, the natural source of mosquito coil.</title>
        <authorList>
            <person name="Yamashiro T."/>
            <person name="Shiraishi A."/>
            <person name="Satake H."/>
            <person name="Nakayama K."/>
        </authorList>
    </citation>
    <scope>NUCLEOTIDE SEQUENCE</scope>
</reference>
<feature type="non-terminal residue" evidence="1">
    <location>
        <position position="1"/>
    </location>
</feature>
<evidence type="ECO:0000313" key="1">
    <source>
        <dbReference type="EMBL" id="GFC93466.1"/>
    </source>
</evidence>
<dbReference type="AlphaFoldDB" id="A0A699S7H7"/>
<proteinExistence type="predicted"/>
<organism evidence="1">
    <name type="scientific">Tanacetum cinerariifolium</name>
    <name type="common">Dalmatian daisy</name>
    <name type="synonym">Chrysanthemum cinerariifolium</name>
    <dbReference type="NCBI Taxonomy" id="118510"/>
    <lineage>
        <taxon>Eukaryota</taxon>
        <taxon>Viridiplantae</taxon>
        <taxon>Streptophyta</taxon>
        <taxon>Embryophyta</taxon>
        <taxon>Tracheophyta</taxon>
        <taxon>Spermatophyta</taxon>
        <taxon>Magnoliopsida</taxon>
        <taxon>eudicotyledons</taxon>
        <taxon>Gunneridae</taxon>
        <taxon>Pentapetalae</taxon>
        <taxon>asterids</taxon>
        <taxon>campanulids</taxon>
        <taxon>Asterales</taxon>
        <taxon>Asteraceae</taxon>
        <taxon>Asteroideae</taxon>
        <taxon>Anthemideae</taxon>
        <taxon>Anthemidinae</taxon>
        <taxon>Tanacetum</taxon>
    </lineage>
</organism>
<gene>
    <name evidence="1" type="ORF">Tci_865436</name>
</gene>
<dbReference type="EMBL" id="BKCJ011143494">
    <property type="protein sequence ID" value="GFC93466.1"/>
    <property type="molecule type" value="Genomic_DNA"/>
</dbReference>
<comment type="caution">
    <text evidence="1">The sequence shown here is derived from an EMBL/GenBank/DDBJ whole genome shotgun (WGS) entry which is preliminary data.</text>
</comment>
<protein>
    <submittedName>
        <fullName evidence="1">Uncharacterized protein</fullName>
    </submittedName>
</protein>
<accession>A0A699S7H7</accession>
<sequence length="44" mass="5096">PIPIEDSDYLMEEIDLTFTLDDPMPLGIEEDDDDSRDILIREIS</sequence>